<protein>
    <submittedName>
        <fullName evidence="1">Uncharacterized protein</fullName>
    </submittedName>
</protein>
<gene>
    <name evidence="1" type="ORF">SAMN05443574_103263</name>
</gene>
<dbReference type="EMBL" id="FNOF01000003">
    <property type="protein sequence ID" value="SDW44610.1"/>
    <property type="molecule type" value="Genomic_DNA"/>
</dbReference>
<dbReference type="Proteomes" id="UP000182573">
    <property type="component" value="Unassembled WGS sequence"/>
</dbReference>
<proteinExistence type="predicted"/>
<evidence type="ECO:0000313" key="1">
    <source>
        <dbReference type="EMBL" id="SDW44610.1"/>
    </source>
</evidence>
<accession>A0A1H2TLB9</accession>
<dbReference type="RefSeq" id="WP_004515128.1">
    <property type="nucleotide sequence ID" value="NZ_FNOF01000003.1"/>
</dbReference>
<dbReference type="AlphaFoldDB" id="A0A1H2TLB9"/>
<reference evidence="1 2" key="1">
    <citation type="submission" date="2016-10" db="EMBL/GenBank/DDBJ databases">
        <authorList>
            <person name="de Groot N.N."/>
        </authorList>
    </citation>
    <scope>NUCLEOTIDE SEQUENCE [LARGE SCALE GENOMIC DNA]</scope>
    <source>
        <strain evidence="1 2">DSM 3756</strain>
    </source>
</reference>
<sequence length="119" mass="13477">MIALSRDSIELIEQEFPDQGDPEEFVEAHRDTENTEAFADFFQLLIDTGDPQALDDKDAKFTVTFGLSFWERLKVLLTGEYDAMIGPLLTESVGFGICWQHKDILETLRNSVEDGDTES</sequence>
<evidence type="ECO:0000313" key="2">
    <source>
        <dbReference type="Proteomes" id="UP000182573"/>
    </source>
</evidence>
<name>A0A1H2TLB9_HALVA</name>
<dbReference type="STRING" id="28442.SAMN05443574_103263"/>
<organism evidence="1 2">
    <name type="scientific">Haloarcula vallismortis</name>
    <name type="common">Halobacterium vallismortis</name>
    <dbReference type="NCBI Taxonomy" id="28442"/>
    <lineage>
        <taxon>Archaea</taxon>
        <taxon>Methanobacteriati</taxon>
        <taxon>Methanobacteriota</taxon>
        <taxon>Stenosarchaea group</taxon>
        <taxon>Halobacteria</taxon>
        <taxon>Halobacteriales</taxon>
        <taxon>Haloarculaceae</taxon>
        <taxon>Haloarcula</taxon>
    </lineage>
</organism>